<proteinExistence type="predicted"/>
<protein>
    <recommendedName>
        <fullName evidence="3">Polysaccharide export protein</fullName>
    </recommendedName>
</protein>
<dbReference type="PANTHER" id="PTHR34144:SF7">
    <property type="entry name" value="EXPORT PROTEIN (CAP59), PUTATIVE (AFU_ORTHOLOGUE AFUA_7G05020)-RELATED"/>
    <property type="match status" value="1"/>
</dbReference>
<evidence type="ECO:0000313" key="2">
    <source>
        <dbReference type="Proteomes" id="UP001166286"/>
    </source>
</evidence>
<name>A0AA39QZ37_9LECA</name>
<sequence length="402" mass="46219">MLMTSFRRSTRSRLLRALLLIFAVFFTIDLLSLISTRDHNNLADKKPPNVQGQRIFIASIHWNNEQILRSRWNRAILELVEYFGPDQIYVSIHESGSWDNSKDALRELDRDLESLRVRRTITLEETTHKDEIQKPFAAGWIDTPRGKKELRRIPYLSKLRNKVLKPLYDLALEDVRFDKVLFLNDVAFQTEDVTELLATRDGEYAAACSLDFSKPPHYYDTFALRDSDGHEAVTSTFPYFRSKASRNAMISNQPVPVQSCWNGIVAFDAIPFYEPDPLQFRGVPDSLAEHHVEASECCLIHADNPLTPTQGVWLNPNVRVGYTPKAYTEVRSRQTWPSISQRISGIWGNRMWRWLSTTALKDATIKSRLAAWTKGDTELSEPGTHCLINEMQVLIENGWAHV</sequence>
<keyword evidence="2" id="KW-1185">Reference proteome</keyword>
<dbReference type="InterPro" id="IPR021047">
    <property type="entry name" value="Mannosyltransferase_CMT1"/>
</dbReference>
<evidence type="ECO:0008006" key="3">
    <source>
        <dbReference type="Google" id="ProtNLM"/>
    </source>
</evidence>
<dbReference type="Pfam" id="PF11735">
    <property type="entry name" value="CAP59_mtransfer"/>
    <property type="match status" value="1"/>
</dbReference>
<evidence type="ECO:0000313" key="1">
    <source>
        <dbReference type="EMBL" id="KAK0510755.1"/>
    </source>
</evidence>
<dbReference type="EMBL" id="JAFEKC020000015">
    <property type="protein sequence ID" value="KAK0510755.1"/>
    <property type="molecule type" value="Genomic_DNA"/>
</dbReference>
<dbReference type="Proteomes" id="UP001166286">
    <property type="component" value="Unassembled WGS sequence"/>
</dbReference>
<reference evidence="1" key="1">
    <citation type="submission" date="2023-03" db="EMBL/GenBank/DDBJ databases">
        <title>Complete genome of Cladonia borealis.</title>
        <authorList>
            <person name="Park H."/>
        </authorList>
    </citation>
    <scope>NUCLEOTIDE SEQUENCE</scope>
    <source>
        <strain evidence="1">ANT050790</strain>
    </source>
</reference>
<gene>
    <name evidence="1" type="ORF">JMJ35_007187</name>
</gene>
<organism evidence="1 2">
    <name type="scientific">Cladonia borealis</name>
    <dbReference type="NCBI Taxonomy" id="184061"/>
    <lineage>
        <taxon>Eukaryota</taxon>
        <taxon>Fungi</taxon>
        <taxon>Dikarya</taxon>
        <taxon>Ascomycota</taxon>
        <taxon>Pezizomycotina</taxon>
        <taxon>Lecanoromycetes</taxon>
        <taxon>OSLEUM clade</taxon>
        <taxon>Lecanoromycetidae</taxon>
        <taxon>Lecanorales</taxon>
        <taxon>Lecanorineae</taxon>
        <taxon>Cladoniaceae</taxon>
        <taxon>Cladonia</taxon>
    </lineage>
</organism>
<comment type="caution">
    <text evidence="1">The sequence shown here is derived from an EMBL/GenBank/DDBJ whole genome shotgun (WGS) entry which is preliminary data.</text>
</comment>
<dbReference type="AlphaFoldDB" id="A0AA39QZ37"/>
<accession>A0AA39QZ37</accession>
<dbReference type="PANTHER" id="PTHR34144">
    <property type="entry name" value="CHROMOSOME 8, WHOLE GENOME SHOTGUN SEQUENCE"/>
    <property type="match status" value="1"/>
</dbReference>